<feature type="domain" description="K Homology" evidence="11">
    <location>
        <begin position="164"/>
        <end position="211"/>
    </location>
</feature>
<evidence type="ECO:0000256" key="3">
    <source>
        <dbReference type="ARBA" id="ARBA00007841"/>
    </source>
</evidence>
<evidence type="ECO:0000256" key="10">
    <source>
        <dbReference type="ARBA" id="ARBA00069899"/>
    </source>
</evidence>
<gene>
    <name evidence="12" type="ORF">BEMITA_LOCUS9023</name>
</gene>
<evidence type="ECO:0000313" key="12">
    <source>
        <dbReference type="EMBL" id="CAH0390284.1"/>
    </source>
</evidence>
<dbReference type="InterPro" id="IPR026699">
    <property type="entry name" value="Exosome_RNA_bind1/RRP40/RRP4"/>
</dbReference>
<dbReference type="FunFam" id="2.40.50.140:FF:000112">
    <property type="entry name" value="Exosome complex component RRP40"/>
    <property type="match status" value="1"/>
</dbReference>
<comment type="subcellular location">
    <subcellularLocation>
        <location evidence="1">Cytoplasm</location>
    </subcellularLocation>
    <subcellularLocation>
        <location evidence="2">Nucleus</location>
        <location evidence="2">Nucleolus</location>
    </subcellularLocation>
</comment>
<dbReference type="GO" id="GO:0000177">
    <property type="term" value="C:cytoplasmic exosome (RNase complex)"/>
    <property type="evidence" value="ECO:0007669"/>
    <property type="project" value="TreeGrafter"/>
</dbReference>
<keyword evidence="13" id="KW-1185">Reference proteome</keyword>
<dbReference type="Gene3D" id="3.30.1370.10">
    <property type="entry name" value="K Homology domain, type 1"/>
    <property type="match status" value="1"/>
</dbReference>
<dbReference type="Pfam" id="PF15985">
    <property type="entry name" value="KH_6"/>
    <property type="match status" value="1"/>
</dbReference>
<proteinExistence type="inferred from homology"/>
<dbReference type="SUPFAM" id="SSF54791">
    <property type="entry name" value="Eukaryotic type KH-domain (KH-domain type I)"/>
    <property type="match status" value="1"/>
</dbReference>
<dbReference type="AlphaFoldDB" id="A0A9P0AFU6"/>
<dbReference type="GO" id="GO:0000467">
    <property type="term" value="P:exonucleolytic trimming to generate mature 3'-end of 5.8S rRNA from tricistronic rRNA transcript (SSU-rRNA, 5.8S rRNA, LSU-rRNA)"/>
    <property type="evidence" value="ECO:0007669"/>
    <property type="project" value="TreeGrafter"/>
</dbReference>
<evidence type="ECO:0000259" key="11">
    <source>
        <dbReference type="Pfam" id="PF15985"/>
    </source>
</evidence>
<dbReference type="KEGG" id="btab:109037362"/>
<dbReference type="FunFam" id="3.30.1370.10:FF:000038">
    <property type="entry name" value="exosome complex component RRP40"/>
    <property type="match status" value="1"/>
</dbReference>
<name>A0A9P0AFU6_BEMTA</name>
<evidence type="ECO:0000256" key="6">
    <source>
        <dbReference type="ARBA" id="ARBA00022835"/>
    </source>
</evidence>
<dbReference type="GO" id="GO:0071051">
    <property type="term" value="P:poly(A)-dependent snoRNA 3'-end processing"/>
    <property type="evidence" value="ECO:0007669"/>
    <property type="project" value="TreeGrafter"/>
</dbReference>
<protein>
    <recommendedName>
        <fullName evidence="10">Exosome complex component RRP40</fullName>
    </recommendedName>
    <alternativeName>
        <fullName evidence="9">Ribosomal RNA-processing protein 40</fullName>
    </alternativeName>
</protein>
<dbReference type="Pfam" id="PF21262">
    <property type="entry name" value="RRP40_S1"/>
    <property type="match status" value="1"/>
</dbReference>
<organism evidence="12 13">
    <name type="scientific">Bemisia tabaci</name>
    <name type="common">Sweetpotato whitefly</name>
    <name type="synonym">Aleurodes tabaci</name>
    <dbReference type="NCBI Taxonomy" id="7038"/>
    <lineage>
        <taxon>Eukaryota</taxon>
        <taxon>Metazoa</taxon>
        <taxon>Ecdysozoa</taxon>
        <taxon>Arthropoda</taxon>
        <taxon>Hexapoda</taxon>
        <taxon>Insecta</taxon>
        <taxon>Pterygota</taxon>
        <taxon>Neoptera</taxon>
        <taxon>Paraneoptera</taxon>
        <taxon>Hemiptera</taxon>
        <taxon>Sternorrhyncha</taxon>
        <taxon>Aleyrodoidea</taxon>
        <taxon>Aleyrodidae</taxon>
        <taxon>Aleyrodinae</taxon>
        <taxon>Bemisia</taxon>
    </lineage>
</organism>
<dbReference type="GO" id="GO:0010468">
    <property type="term" value="P:regulation of gene expression"/>
    <property type="evidence" value="ECO:0007669"/>
    <property type="project" value="UniProtKB-ARBA"/>
</dbReference>
<dbReference type="InterPro" id="IPR012340">
    <property type="entry name" value="NA-bd_OB-fold"/>
</dbReference>
<dbReference type="CDD" id="cd05790">
    <property type="entry name" value="S1_Rrp40"/>
    <property type="match status" value="1"/>
</dbReference>
<dbReference type="GO" id="GO:0071038">
    <property type="term" value="P:TRAMP-dependent tRNA surveillance pathway"/>
    <property type="evidence" value="ECO:0007669"/>
    <property type="project" value="TreeGrafter"/>
</dbReference>
<keyword evidence="8" id="KW-0539">Nucleus</keyword>
<dbReference type="Proteomes" id="UP001152759">
    <property type="component" value="Chromosome 5"/>
</dbReference>
<dbReference type="GO" id="GO:0034475">
    <property type="term" value="P:U4 snRNA 3'-end processing"/>
    <property type="evidence" value="ECO:0007669"/>
    <property type="project" value="TreeGrafter"/>
</dbReference>
<dbReference type="InterPro" id="IPR037319">
    <property type="entry name" value="Rrp40_S1"/>
</dbReference>
<dbReference type="CDD" id="cd22526">
    <property type="entry name" value="KH-I_Rrp40"/>
    <property type="match status" value="1"/>
</dbReference>
<dbReference type="OrthoDB" id="340500at2759"/>
<dbReference type="PANTHER" id="PTHR21321:SF1">
    <property type="entry name" value="EXOSOME COMPLEX COMPONENT RRP40"/>
    <property type="match status" value="1"/>
</dbReference>
<dbReference type="PANTHER" id="PTHR21321">
    <property type="entry name" value="PNAS-3 RELATED"/>
    <property type="match status" value="1"/>
</dbReference>
<evidence type="ECO:0000256" key="2">
    <source>
        <dbReference type="ARBA" id="ARBA00004604"/>
    </source>
</evidence>
<dbReference type="InterPro" id="IPR036612">
    <property type="entry name" value="KH_dom_type_1_sf"/>
</dbReference>
<reference evidence="12" key="1">
    <citation type="submission" date="2021-12" db="EMBL/GenBank/DDBJ databases">
        <authorList>
            <person name="King R."/>
        </authorList>
    </citation>
    <scope>NUCLEOTIDE SEQUENCE</scope>
</reference>
<dbReference type="GO" id="GO:0000176">
    <property type="term" value="C:nuclear exosome (RNase complex)"/>
    <property type="evidence" value="ECO:0007669"/>
    <property type="project" value="TreeGrafter"/>
</dbReference>
<keyword evidence="4" id="KW-0963">Cytoplasm</keyword>
<dbReference type="Gene3D" id="2.40.50.140">
    <property type="entry name" value="Nucleic acid-binding proteins"/>
    <property type="match status" value="1"/>
</dbReference>
<evidence type="ECO:0000256" key="9">
    <source>
        <dbReference type="ARBA" id="ARBA00030615"/>
    </source>
</evidence>
<dbReference type="InterPro" id="IPR004088">
    <property type="entry name" value="KH_dom_type_1"/>
</dbReference>
<evidence type="ECO:0000256" key="7">
    <source>
        <dbReference type="ARBA" id="ARBA00022884"/>
    </source>
</evidence>
<accession>A0A9P0AFU6</accession>
<dbReference type="GO" id="GO:0071035">
    <property type="term" value="P:nuclear polyadenylation-dependent rRNA catabolic process"/>
    <property type="evidence" value="ECO:0007669"/>
    <property type="project" value="TreeGrafter"/>
</dbReference>
<evidence type="ECO:0000256" key="5">
    <source>
        <dbReference type="ARBA" id="ARBA00022552"/>
    </source>
</evidence>
<dbReference type="GO" id="GO:0003723">
    <property type="term" value="F:RNA binding"/>
    <property type="evidence" value="ECO:0007669"/>
    <property type="project" value="UniProtKB-KW"/>
</dbReference>
<sequence length="246" mass="26976">MVSEDVKVGHFGREAIVGSVVLPGQVVEEASSAEQKKVTLGPGVERVKENIVVCNSGILKKSEPNIYYVDNLQKRYTPVRKECVIGVVTMKAGDIFKIDINSSEQASLSYLAFENVSKKNRPRIEVGDLVYAQILSASKDMEPELVCVNSYGKQVTMGVLPAEGFLFQCSINLIRKILSPECPLLSKLGKRIPYETAIGMNGRIWIKAKNVDATLLIGNAILASEYASTETINEICDNLLKKLPNV</sequence>
<dbReference type="EMBL" id="OU963866">
    <property type="protein sequence ID" value="CAH0390284.1"/>
    <property type="molecule type" value="Genomic_DNA"/>
</dbReference>
<evidence type="ECO:0000256" key="4">
    <source>
        <dbReference type="ARBA" id="ARBA00022490"/>
    </source>
</evidence>
<dbReference type="GO" id="GO:0071034">
    <property type="term" value="P:CUT catabolic process"/>
    <property type="evidence" value="ECO:0007669"/>
    <property type="project" value="TreeGrafter"/>
</dbReference>
<keyword evidence="6" id="KW-0271">Exosome</keyword>
<evidence type="ECO:0000313" key="13">
    <source>
        <dbReference type="Proteomes" id="UP001152759"/>
    </source>
</evidence>
<dbReference type="SUPFAM" id="SSF110324">
    <property type="entry name" value="Ribosomal L27 protein-like"/>
    <property type="match status" value="1"/>
</dbReference>
<keyword evidence="7" id="KW-0694">RNA-binding</keyword>
<evidence type="ECO:0000256" key="1">
    <source>
        <dbReference type="ARBA" id="ARBA00004496"/>
    </source>
</evidence>
<evidence type="ECO:0000256" key="8">
    <source>
        <dbReference type="ARBA" id="ARBA00023242"/>
    </source>
</evidence>
<comment type="similarity">
    <text evidence="3">Belongs to the RRP40 family.</text>
</comment>
<dbReference type="GO" id="GO:0005730">
    <property type="term" value="C:nucleolus"/>
    <property type="evidence" value="ECO:0007669"/>
    <property type="project" value="UniProtKB-SubCell"/>
</dbReference>
<keyword evidence="5" id="KW-0698">rRNA processing</keyword>
<dbReference type="Gene3D" id="2.40.50.100">
    <property type="match status" value="1"/>
</dbReference>
<dbReference type="SUPFAM" id="SSF50249">
    <property type="entry name" value="Nucleic acid-binding proteins"/>
    <property type="match status" value="1"/>
</dbReference>
<dbReference type="InterPro" id="IPR049469">
    <property type="entry name" value="RRP40_KH-I"/>
</dbReference>